<evidence type="ECO:0000313" key="2">
    <source>
        <dbReference type="Proteomes" id="UP000051221"/>
    </source>
</evidence>
<name>A0A0Q2SGF0_VIBFU</name>
<dbReference type="Proteomes" id="UP000051221">
    <property type="component" value="Unassembled WGS sequence"/>
</dbReference>
<gene>
    <name evidence="1" type="ORF">AMR76_06400</name>
</gene>
<dbReference type="AlphaFoldDB" id="A0A0Q2SGF0"/>
<accession>A0A0Q2SGF0</accession>
<dbReference type="EMBL" id="LKHS01000005">
    <property type="protein sequence ID" value="KQH86715.1"/>
    <property type="molecule type" value="Genomic_DNA"/>
</dbReference>
<keyword evidence="2" id="KW-1185">Reference proteome</keyword>
<dbReference type="RefSeq" id="WP_055465645.1">
    <property type="nucleotide sequence ID" value="NZ_LKHS01000005.1"/>
</dbReference>
<protein>
    <submittedName>
        <fullName evidence="1">Uncharacterized protein</fullName>
    </submittedName>
</protein>
<organism evidence="1 2">
    <name type="scientific">Vibrio furnissii</name>
    <dbReference type="NCBI Taxonomy" id="29494"/>
    <lineage>
        <taxon>Bacteria</taxon>
        <taxon>Pseudomonadati</taxon>
        <taxon>Pseudomonadota</taxon>
        <taxon>Gammaproteobacteria</taxon>
        <taxon>Vibrionales</taxon>
        <taxon>Vibrionaceae</taxon>
        <taxon>Vibrio</taxon>
    </lineage>
</organism>
<proteinExistence type="predicted"/>
<comment type="caution">
    <text evidence="1">The sequence shown here is derived from an EMBL/GenBank/DDBJ whole genome shotgun (WGS) entry which is preliminary data.</text>
</comment>
<sequence length="74" mass="8528">MNYFVDLNIQSVKVRPVPAMMLLERMVLPSHDCVALVVKLVDTRDLKSLDFRVVPVQVGNYQASLMLVFLYLKF</sequence>
<evidence type="ECO:0000313" key="1">
    <source>
        <dbReference type="EMBL" id="KQH86715.1"/>
    </source>
</evidence>
<reference evidence="1 2" key="1">
    <citation type="submission" date="2015-08" db="EMBL/GenBank/DDBJ databases">
        <title>Antibacterial properties of a collection of Vibrionaceae strains.</title>
        <authorList>
            <person name="Giubergia S."/>
        </authorList>
    </citation>
    <scope>NUCLEOTIDE SEQUENCE [LARGE SCALE GENOMIC DNA]</scope>
    <source>
        <strain evidence="1 2">S0821</strain>
    </source>
</reference>
<dbReference type="InParanoid" id="A0A0Q2SGF0"/>